<gene>
    <name evidence="1" type="ORF">CAter282_3064</name>
</gene>
<evidence type="ECO:0000313" key="1">
    <source>
        <dbReference type="EMBL" id="AMP10775.1"/>
    </source>
</evidence>
<dbReference type="AlphaFoldDB" id="A0A127PTC9"/>
<dbReference type="EMBL" id="CP013235">
    <property type="protein sequence ID" value="AMP10775.1"/>
    <property type="molecule type" value="Genomic_DNA"/>
</dbReference>
<sequence length="72" mass="7833">MDLIEKFDAKDKSGNGYHVEGYESPIEIAAAGGVISSMPGPRTYRLADGRALTQITDGKFVIVQTGDKIYRI</sequence>
<dbReference type="RefSeq" id="WP_061533933.1">
    <property type="nucleotide sequence ID" value="NZ_CP013233.1"/>
</dbReference>
<protein>
    <submittedName>
        <fullName evidence="1">Uncharacterized protein</fullName>
    </submittedName>
</protein>
<evidence type="ECO:0000313" key="2">
    <source>
        <dbReference type="Proteomes" id="UP000071778"/>
    </source>
</evidence>
<proteinExistence type="predicted"/>
<keyword evidence="2" id="KW-1185">Reference proteome</keyword>
<dbReference type="Proteomes" id="UP000071778">
    <property type="component" value="Chromosome"/>
</dbReference>
<accession>A0A127PTC9</accession>
<dbReference type="OrthoDB" id="8721168at2"/>
<reference evidence="1 2" key="1">
    <citation type="submission" date="2015-11" db="EMBL/GenBank/DDBJ databases">
        <title>Exploring the genomic traits of fungus-feeding bacterial genus Collimonas.</title>
        <authorList>
            <person name="Song C."/>
            <person name="Schmidt R."/>
            <person name="de Jager V."/>
            <person name="Krzyzanowska D."/>
            <person name="Jongedijk E."/>
            <person name="Cankar K."/>
            <person name="Beekwilder J."/>
            <person name="van Veen A."/>
            <person name="de Boer W."/>
            <person name="van Veen J.A."/>
            <person name="Garbeva P."/>
        </authorList>
    </citation>
    <scope>NUCLEOTIDE SEQUENCE [LARGE SCALE GENOMIC DNA]</scope>
    <source>
        <strain evidence="1 2">Ter282</strain>
    </source>
</reference>
<name>A0A127PTC9_9BURK</name>
<organism evidence="1 2">
    <name type="scientific">Collimonas arenae</name>
    <dbReference type="NCBI Taxonomy" id="279058"/>
    <lineage>
        <taxon>Bacteria</taxon>
        <taxon>Pseudomonadati</taxon>
        <taxon>Pseudomonadota</taxon>
        <taxon>Betaproteobacteria</taxon>
        <taxon>Burkholderiales</taxon>
        <taxon>Oxalobacteraceae</taxon>
        <taxon>Collimonas</taxon>
    </lineage>
</organism>
<dbReference type="PATRIC" id="fig|279058.17.peg.3335"/>